<name>A0A0B8R420_LACLL</name>
<dbReference type="AlphaFoldDB" id="A0A0B8R420"/>
<evidence type="ECO:0000313" key="4">
    <source>
        <dbReference type="EMBL" id="GAM80944.1"/>
    </source>
</evidence>
<organism evidence="4 5">
    <name type="scientific">Lactococcus lactis subsp. lactis</name>
    <name type="common">Streptococcus lactis</name>
    <dbReference type="NCBI Taxonomy" id="1360"/>
    <lineage>
        <taxon>Bacteria</taxon>
        <taxon>Bacillati</taxon>
        <taxon>Bacillota</taxon>
        <taxon>Bacilli</taxon>
        <taxon>Lactobacillales</taxon>
        <taxon>Streptococcaceae</taxon>
        <taxon>Lactococcus</taxon>
    </lineage>
</organism>
<dbReference type="CDD" id="cd04677">
    <property type="entry name" value="NUDIX_Hydrolase"/>
    <property type="match status" value="1"/>
</dbReference>
<dbReference type="PATRIC" id="fig|1360.96.peg.2524"/>
<dbReference type="PANTHER" id="PTHR43046">
    <property type="entry name" value="GDP-MANNOSE MANNOSYL HYDROLASE"/>
    <property type="match status" value="1"/>
</dbReference>
<comment type="caution">
    <text evidence="4">The sequence shown here is derived from an EMBL/GenBank/DDBJ whole genome shotgun (WGS) entry which is preliminary data.</text>
</comment>
<dbReference type="Proteomes" id="UP000031847">
    <property type="component" value="Unassembled WGS sequence"/>
</dbReference>
<comment type="cofactor">
    <cofactor evidence="1">
        <name>Mg(2+)</name>
        <dbReference type="ChEBI" id="CHEBI:18420"/>
    </cofactor>
</comment>
<sequence length="151" mass="17562">MSYISKIREKIGHELLIYLGAGVIVYSDEKILLQKCKDNGTWVLHAGGIEVGEELEETARRELFEETGLKAGKLELLGIYSGQDRFITYPNMDQVYMPGLYYICRDFTGSLRPQMSEVEELKWFKFKEIPKNIHEPNRRVIEDFIQLIAKE</sequence>
<proteinExistence type="inferred from homology"/>
<evidence type="ECO:0000256" key="2">
    <source>
        <dbReference type="ARBA" id="ARBA00022801"/>
    </source>
</evidence>
<dbReference type="InterPro" id="IPR020476">
    <property type="entry name" value="Nudix_hydrolase"/>
</dbReference>
<comment type="similarity">
    <text evidence="3">Belongs to the Nudix hydrolase family.</text>
</comment>
<dbReference type="PROSITE" id="PS00893">
    <property type="entry name" value="NUDIX_BOX"/>
    <property type="match status" value="1"/>
</dbReference>
<evidence type="ECO:0000256" key="3">
    <source>
        <dbReference type="RuleBase" id="RU003476"/>
    </source>
</evidence>
<dbReference type="InterPro" id="IPR000086">
    <property type="entry name" value="NUDIX_hydrolase_dom"/>
</dbReference>
<dbReference type="PROSITE" id="PS51462">
    <property type="entry name" value="NUDIX"/>
    <property type="match status" value="1"/>
</dbReference>
<dbReference type="InterPro" id="IPR020084">
    <property type="entry name" value="NUDIX_hydrolase_CS"/>
</dbReference>
<dbReference type="InterPro" id="IPR015797">
    <property type="entry name" value="NUDIX_hydrolase-like_dom_sf"/>
</dbReference>
<dbReference type="RefSeq" id="WP_023189662.1">
    <property type="nucleotide sequence ID" value="NZ_BAABQR010000006.1"/>
</dbReference>
<reference evidence="4 5" key="1">
    <citation type="submission" date="2015-01" db="EMBL/GenBank/DDBJ databases">
        <title>Lactococcus lactis subsp.lactis JCM 5805 whole genome shotgun sequence.</title>
        <authorList>
            <person name="Fujii T."/>
            <person name="Tomita Y."/>
            <person name="Ikushima S."/>
            <person name="Fujiwara D."/>
        </authorList>
    </citation>
    <scope>NUCLEOTIDE SEQUENCE [LARGE SCALE GENOMIC DNA]</scope>
    <source>
        <strain evidence="4 5">JCM 5805</strain>
    </source>
</reference>
<dbReference type="PRINTS" id="PR00502">
    <property type="entry name" value="NUDIXFAMILY"/>
</dbReference>
<keyword evidence="2 3" id="KW-0378">Hydrolase</keyword>
<dbReference type="Pfam" id="PF00293">
    <property type="entry name" value="NUDIX"/>
    <property type="match status" value="1"/>
</dbReference>
<evidence type="ECO:0000313" key="5">
    <source>
        <dbReference type="Proteomes" id="UP000031847"/>
    </source>
</evidence>
<evidence type="ECO:0000256" key="1">
    <source>
        <dbReference type="ARBA" id="ARBA00001946"/>
    </source>
</evidence>
<protein>
    <submittedName>
        <fullName evidence="4">NTP pyrophosphohydrolases including oxidative damage repair enzymes</fullName>
    </submittedName>
</protein>
<accession>A0A0B8R420</accession>
<dbReference type="GO" id="GO:0016787">
    <property type="term" value="F:hydrolase activity"/>
    <property type="evidence" value="ECO:0007669"/>
    <property type="project" value="UniProtKB-KW"/>
</dbReference>
<dbReference type="EMBL" id="BBSI01000033">
    <property type="protein sequence ID" value="GAM80944.1"/>
    <property type="molecule type" value="Genomic_DNA"/>
</dbReference>
<dbReference type="PANTHER" id="PTHR43046:SF2">
    <property type="entry name" value="8-OXO-DGTP DIPHOSPHATASE-RELATED"/>
    <property type="match status" value="1"/>
</dbReference>
<dbReference type="Gene3D" id="3.90.79.10">
    <property type="entry name" value="Nucleoside Triphosphate Pyrophosphohydrolase"/>
    <property type="match status" value="1"/>
</dbReference>
<gene>
    <name evidence="4" type="ORF">JCM5805K_2060</name>
</gene>
<dbReference type="SUPFAM" id="SSF55811">
    <property type="entry name" value="Nudix"/>
    <property type="match status" value="1"/>
</dbReference>